<gene>
    <name evidence="2" type="ORF">GGQ22_20115</name>
</gene>
<dbReference type="RefSeq" id="WP_154617288.1">
    <property type="nucleotide sequence ID" value="NZ_CP053660.1"/>
</dbReference>
<sequence length="148" mass="16058">MDEVWKAALAGVSALVVGVVLWQVQQGGRRRRLRREIREELELIEMLDDSPVRERLIDRSRALLETYEPDPSTQPVLTLDGSRVGLVADVLLAAGAVLLAMGYAGTAPLKWSIPIGVAAAVVVAGVFVTRGRTPHWKVPEELSHGDSA</sequence>
<name>A0A6I3JGB4_9ACTN</name>
<dbReference type="Proteomes" id="UP000433406">
    <property type="component" value="Unassembled WGS sequence"/>
</dbReference>
<accession>A0A6I3JGB4</accession>
<reference evidence="2 3" key="1">
    <citation type="submission" date="2019-10" db="EMBL/GenBank/DDBJ databases">
        <title>Nocardioides novel species isolated from the excrement of Marmot.</title>
        <authorList>
            <person name="Zhang G."/>
        </authorList>
    </citation>
    <scope>NUCLEOTIDE SEQUENCE [LARGE SCALE GENOMIC DNA]</scope>
    <source>
        <strain evidence="3">zg-579</strain>
    </source>
</reference>
<comment type="caution">
    <text evidence="2">The sequence shown here is derived from an EMBL/GenBank/DDBJ whole genome shotgun (WGS) entry which is preliminary data.</text>
</comment>
<feature type="transmembrane region" description="Helical" evidence="1">
    <location>
        <begin position="111"/>
        <end position="129"/>
    </location>
</feature>
<keyword evidence="1" id="KW-0812">Transmembrane</keyword>
<keyword evidence="1" id="KW-0472">Membrane</keyword>
<protein>
    <submittedName>
        <fullName evidence="2">Uncharacterized protein</fullName>
    </submittedName>
</protein>
<keyword evidence="1" id="KW-1133">Transmembrane helix</keyword>
<dbReference type="AlphaFoldDB" id="A0A6I3JGB4"/>
<evidence type="ECO:0000313" key="2">
    <source>
        <dbReference type="EMBL" id="MTB97376.1"/>
    </source>
</evidence>
<feature type="transmembrane region" description="Helical" evidence="1">
    <location>
        <begin position="6"/>
        <end position="24"/>
    </location>
</feature>
<organism evidence="2 3">
    <name type="scientific">Nocardioides marmotae</name>
    <dbReference type="NCBI Taxonomy" id="2663857"/>
    <lineage>
        <taxon>Bacteria</taxon>
        <taxon>Bacillati</taxon>
        <taxon>Actinomycetota</taxon>
        <taxon>Actinomycetes</taxon>
        <taxon>Propionibacteriales</taxon>
        <taxon>Nocardioidaceae</taxon>
        <taxon>Nocardioides</taxon>
    </lineage>
</organism>
<dbReference type="EMBL" id="WLCI01000022">
    <property type="protein sequence ID" value="MTB97376.1"/>
    <property type="molecule type" value="Genomic_DNA"/>
</dbReference>
<keyword evidence="3" id="KW-1185">Reference proteome</keyword>
<evidence type="ECO:0000313" key="3">
    <source>
        <dbReference type="Proteomes" id="UP000433406"/>
    </source>
</evidence>
<evidence type="ECO:0000256" key="1">
    <source>
        <dbReference type="SAM" id="Phobius"/>
    </source>
</evidence>
<feature type="transmembrane region" description="Helical" evidence="1">
    <location>
        <begin position="84"/>
        <end position="105"/>
    </location>
</feature>
<proteinExistence type="predicted"/>